<reference evidence="2" key="1">
    <citation type="journal article" date="2019" name="Int. J. Syst. Evol. Microbiol.">
        <title>The Global Catalogue of Microorganisms (GCM) 10K type strain sequencing project: providing services to taxonomists for standard genome sequencing and annotation.</title>
        <authorList>
            <consortium name="The Broad Institute Genomics Platform"/>
            <consortium name="The Broad Institute Genome Sequencing Center for Infectious Disease"/>
            <person name="Wu L."/>
            <person name="Ma J."/>
        </authorList>
    </citation>
    <scope>NUCLEOTIDE SEQUENCE [LARGE SCALE GENOMIC DNA]</scope>
    <source>
        <strain evidence="2">ZS-35-S2</strain>
    </source>
</reference>
<organism evidence="1 2">
    <name type="scientific">Aureimonas populi</name>
    <dbReference type="NCBI Taxonomy" id="1701758"/>
    <lineage>
        <taxon>Bacteria</taxon>
        <taxon>Pseudomonadati</taxon>
        <taxon>Pseudomonadota</taxon>
        <taxon>Alphaproteobacteria</taxon>
        <taxon>Hyphomicrobiales</taxon>
        <taxon>Aurantimonadaceae</taxon>
        <taxon>Aureimonas</taxon>
    </lineage>
</organism>
<name>A0ABW5CMQ3_9HYPH</name>
<protein>
    <submittedName>
        <fullName evidence="1">Uncharacterized protein</fullName>
    </submittedName>
</protein>
<evidence type="ECO:0000313" key="1">
    <source>
        <dbReference type="EMBL" id="MFD2237272.1"/>
    </source>
</evidence>
<evidence type="ECO:0000313" key="2">
    <source>
        <dbReference type="Proteomes" id="UP001597371"/>
    </source>
</evidence>
<gene>
    <name evidence="1" type="ORF">ACFSKQ_07305</name>
</gene>
<accession>A0ABW5CMQ3</accession>
<dbReference type="EMBL" id="JBHUIJ010000008">
    <property type="protein sequence ID" value="MFD2237272.1"/>
    <property type="molecule type" value="Genomic_DNA"/>
</dbReference>
<keyword evidence="2" id="KW-1185">Reference proteome</keyword>
<comment type="caution">
    <text evidence="1">The sequence shown here is derived from an EMBL/GenBank/DDBJ whole genome shotgun (WGS) entry which is preliminary data.</text>
</comment>
<sequence length="78" mass="8688">MFQFEPIEVATGSQDRDGRLVLRDGALMAVLVRLDDPAHGEERGRWHLEATFNGIGWAGAPLFENPEAACLWLRDHAS</sequence>
<dbReference type="RefSeq" id="WP_209736896.1">
    <property type="nucleotide sequence ID" value="NZ_CP072611.1"/>
</dbReference>
<dbReference type="Proteomes" id="UP001597371">
    <property type="component" value="Unassembled WGS sequence"/>
</dbReference>
<proteinExistence type="predicted"/>